<dbReference type="RefSeq" id="WP_144331402.1">
    <property type="nucleotide sequence ID" value="NZ_VLPL01000001.1"/>
</dbReference>
<gene>
    <name evidence="2" type="ORF">FO442_01695</name>
</gene>
<dbReference type="Proteomes" id="UP000316008">
    <property type="component" value="Unassembled WGS sequence"/>
</dbReference>
<keyword evidence="1" id="KW-0812">Transmembrane</keyword>
<keyword evidence="1" id="KW-1133">Transmembrane helix</keyword>
<feature type="transmembrane region" description="Helical" evidence="1">
    <location>
        <begin position="15"/>
        <end position="37"/>
    </location>
</feature>
<feature type="transmembrane region" description="Helical" evidence="1">
    <location>
        <begin position="360"/>
        <end position="381"/>
    </location>
</feature>
<evidence type="ECO:0008006" key="4">
    <source>
        <dbReference type="Google" id="ProtNLM"/>
    </source>
</evidence>
<keyword evidence="1" id="KW-0472">Membrane</keyword>
<name>A0A556N6R7_9FLAO</name>
<keyword evidence="3" id="KW-1185">Reference proteome</keyword>
<proteinExistence type="predicted"/>
<accession>A0A556N6R7</accession>
<reference evidence="2 3" key="1">
    <citation type="submission" date="2019-07" db="EMBL/GenBank/DDBJ databases">
        <authorList>
            <person name="Huq M.A."/>
        </authorList>
    </citation>
    <scope>NUCLEOTIDE SEQUENCE [LARGE SCALE GENOMIC DNA]</scope>
    <source>
        <strain evidence="2 3">MAH-3</strain>
    </source>
</reference>
<comment type="caution">
    <text evidence="2">The sequence shown here is derived from an EMBL/GenBank/DDBJ whole genome shotgun (WGS) entry which is preliminary data.</text>
</comment>
<protein>
    <recommendedName>
        <fullName evidence="4">FtsX-like permease family protein</fullName>
    </recommendedName>
</protein>
<feature type="transmembrane region" description="Helical" evidence="1">
    <location>
        <begin position="315"/>
        <end position="340"/>
    </location>
</feature>
<dbReference type="OrthoDB" id="1011751at2"/>
<evidence type="ECO:0000313" key="3">
    <source>
        <dbReference type="Proteomes" id="UP000316008"/>
    </source>
</evidence>
<evidence type="ECO:0000313" key="2">
    <source>
        <dbReference type="EMBL" id="TSJ47867.1"/>
    </source>
</evidence>
<dbReference type="EMBL" id="VLPL01000001">
    <property type="protein sequence ID" value="TSJ47867.1"/>
    <property type="molecule type" value="Genomic_DNA"/>
</dbReference>
<sequence>MLRKLLFQYQDKRQLVIAVIGAFLGMTFLITSIHYLIKVNDFGKGAEILGPNTVIVQKKVSSFNTLNLAKTDFSLSEIEEMKKKPFILDVQPVESNNFNITIETADPSVPRFRGDIFIQTVDPDFLDINLTDFHWKDGDTLVPILMPRDLLVMMNMFMSSKNMPQISDELAMDIKFKFALISDTGKQYISCKIIGFSNDMPSVLVPQNFMTWANNRFAPNTEQKITQIMISGKENEFGLVEHMLQEKHLESKNAQVAIGRLKSTVGTLILVVLGISVIAVFLSGLVLIQYLQLLLSKNLYEVRTLMRLGHHPNSLVKNFFVYFSKVFGVIGMLSLASFIGFKLFLDSLLKDGGLYIDTSLSVLSILALVFAYSLFALASYLSARKGIYEQNNG</sequence>
<dbReference type="AlphaFoldDB" id="A0A556N6R7"/>
<evidence type="ECO:0000256" key="1">
    <source>
        <dbReference type="SAM" id="Phobius"/>
    </source>
</evidence>
<feature type="transmembrane region" description="Helical" evidence="1">
    <location>
        <begin position="268"/>
        <end position="295"/>
    </location>
</feature>
<organism evidence="2 3">
    <name type="scientific">Fluviicola chungangensis</name>
    <dbReference type="NCBI Taxonomy" id="2597671"/>
    <lineage>
        <taxon>Bacteria</taxon>
        <taxon>Pseudomonadati</taxon>
        <taxon>Bacteroidota</taxon>
        <taxon>Flavobacteriia</taxon>
        <taxon>Flavobacteriales</taxon>
        <taxon>Crocinitomicaceae</taxon>
        <taxon>Fluviicola</taxon>
    </lineage>
</organism>